<dbReference type="PANTHER" id="PTHR11827:SF72">
    <property type="entry name" value="GH08340P"/>
    <property type="match status" value="1"/>
</dbReference>
<dbReference type="Pfam" id="PF03522">
    <property type="entry name" value="SLC12"/>
    <property type="match status" value="1"/>
</dbReference>
<feature type="region of interest" description="Disordered" evidence="5">
    <location>
        <begin position="829"/>
        <end position="865"/>
    </location>
</feature>
<evidence type="ECO:0000313" key="10">
    <source>
        <dbReference type="Proteomes" id="UP001165060"/>
    </source>
</evidence>
<evidence type="ECO:0000256" key="6">
    <source>
        <dbReference type="SAM" id="Phobius"/>
    </source>
</evidence>
<reference evidence="9 10" key="1">
    <citation type="journal article" date="2023" name="Commun. Biol.">
        <title>Genome analysis of Parmales, the sister group of diatoms, reveals the evolutionary specialization of diatoms from phago-mixotrophs to photoautotrophs.</title>
        <authorList>
            <person name="Ban H."/>
            <person name="Sato S."/>
            <person name="Yoshikawa S."/>
            <person name="Yamada K."/>
            <person name="Nakamura Y."/>
            <person name="Ichinomiya M."/>
            <person name="Sato N."/>
            <person name="Blanc-Mathieu R."/>
            <person name="Endo H."/>
            <person name="Kuwata A."/>
            <person name="Ogata H."/>
        </authorList>
    </citation>
    <scope>NUCLEOTIDE SEQUENCE [LARGE SCALE GENOMIC DNA]</scope>
</reference>
<feature type="domain" description="SLC12A transporter C-terminal" evidence="8">
    <location>
        <begin position="685"/>
        <end position="934"/>
    </location>
</feature>
<feature type="transmembrane region" description="Helical" evidence="6">
    <location>
        <begin position="222"/>
        <end position="243"/>
    </location>
</feature>
<dbReference type="EMBL" id="BRYB01002783">
    <property type="protein sequence ID" value="GMI25380.1"/>
    <property type="molecule type" value="Genomic_DNA"/>
</dbReference>
<feature type="compositionally biased region" description="Basic and acidic residues" evidence="5">
    <location>
        <begin position="793"/>
        <end position="805"/>
    </location>
</feature>
<evidence type="ECO:0000256" key="3">
    <source>
        <dbReference type="ARBA" id="ARBA00022989"/>
    </source>
</evidence>
<dbReference type="InterPro" id="IPR018491">
    <property type="entry name" value="SLC12_C"/>
</dbReference>
<proteinExistence type="predicted"/>
<evidence type="ECO:0000259" key="7">
    <source>
        <dbReference type="Pfam" id="PF00324"/>
    </source>
</evidence>
<feature type="transmembrane region" description="Helical" evidence="6">
    <location>
        <begin position="440"/>
        <end position="459"/>
    </location>
</feature>
<feature type="domain" description="Amino acid permease/ SLC12A" evidence="7">
    <location>
        <begin position="81"/>
        <end position="521"/>
    </location>
</feature>
<keyword evidence="2 6" id="KW-0812">Transmembrane</keyword>
<name>A0ABQ6MFL5_9STRA</name>
<feature type="transmembrane region" description="Helical" evidence="6">
    <location>
        <begin position="155"/>
        <end position="176"/>
    </location>
</feature>
<organism evidence="9 10">
    <name type="scientific">Tetraparma gracilis</name>
    <dbReference type="NCBI Taxonomy" id="2962635"/>
    <lineage>
        <taxon>Eukaryota</taxon>
        <taxon>Sar</taxon>
        <taxon>Stramenopiles</taxon>
        <taxon>Ochrophyta</taxon>
        <taxon>Bolidophyceae</taxon>
        <taxon>Parmales</taxon>
        <taxon>Triparmaceae</taxon>
        <taxon>Tetraparma</taxon>
    </lineage>
</organism>
<evidence type="ECO:0000259" key="8">
    <source>
        <dbReference type="Pfam" id="PF03522"/>
    </source>
</evidence>
<comment type="caution">
    <text evidence="9">The sequence shown here is derived from an EMBL/GenBank/DDBJ whole genome shotgun (WGS) entry which is preliminary data.</text>
</comment>
<protein>
    <submittedName>
        <fullName evidence="9">Uncharacterized protein</fullName>
    </submittedName>
</protein>
<feature type="compositionally biased region" description="Basic and acidic residues" evidence="5">
    <location>
        <begin position="842"/>
        <end position="865"/>
    </location>
</feature>
<evidence type="ECO:0000313" key="9">
    <source>
        <dbReference type="EMBL" id="GMI25380.1"/>
    </source>
</evidence>
<evidence type="ECO:0000256" key="1">
    <source>
        <dbReference type="ARBA" id="ARBA00004141"/>
    </source>
</evidence>
<feature type="transmembrane region" description="Helical" evidence="6">
    <location>
        <begin position="76"/>
        <end position="97"/>
    </location>
</feature>
<feature type="transmembrane region" description="Helical" evidence="6">
    <location>
        <begin position="284"/>
        <end position="303"/>
    </location>
</feature>
<comment type="subcellular location">
    <subcellularLocation>
        <location evidence="1">Membrane</location>
        <topology evidence="1">Multi-pass membrane protein</topology>
    </subcellularLocation>
</comment>
<gene>
    <name evidence="9" type="ORF">TeGR_g11203</name>
</gene>
<keyword evidence="3 6" id="KW-1133">Transmembrane helix</keyword>
<keyword evidence="10" id="KW-1185">Reference proteome</keyword>
<keyword evidence="4 6" id="KW-0472">Membrane</keyword>
<dbReference type="InterPro" id="IPR004842">
    <property type="entry name" value="SLC12A_fam"/>
</dbReference>
<feature type="transmembrane region" description="Helical" evidence="6">
    <location>
        <begin position="196"/>
        <end position="215"/>
    </location>
</feature>
<dbReference type="Pfam" id="PF00324">
    <property type="entry name" value="AA_permease"/>
    <property type="match status" value="1"/>
</dbReference>
<evidence type="ECO:0000256" key="4">
    <source>
        <dbReference type="ARBA" id="ARBA00023136"/>
    </source>
</evidence>
<dbReference type="Gene3D" id="1.20.1740.10">
    <property type="entry name" value="Amino acid/polyamine transporter I"/>
    <property type="match status" value="1"/>
</dbReference>
<feature type="region of interest" description="Disordered" evidence="5">
    <location>
        <begin position="789"/>
        <end position="808"/>
    </location>
</feature>
<accession>A0ABQ6MFL5</accession>
<feature type="transmembrane region" description="Helical" evidence="6">
    <location>
        <begin position="109"/>
        <end position="134"/>
    </location>
</feature>
<feature type="transmembrane region" description="Helical" evidence="6">
    <location>
        <begin position="479"/>
        <end position="509"/>
    </location>
</feature>
<dbReference type="InterPro" id="IPR004841">
    <property type="entry name" value="AA-permease/SLC12A_dom"/>
</dbReference>
<evidence type="ECO:0000256" key="5">
    <source>
        <dbReference type="SAM" id="MobiDB-lite"/>
    </source>
</evidence>
<dbReference type="Proteomes" id="UP001165060">
    <property type="component" value="Unassembled WGS sequence"/>
</dbReference>
<evidence type="ECO:0000256" key="2">
    <source>
        <dbReference type="ARBA" id="ARBA00022692"/>
    </source>
</evidence>
<dbReference type="PANTHER" id="PTHR11827">
    <property type="entry name" value="SOLUTE CARRIER FAMILY 12, CATION COTRANSPORTERS"/>
    <property type="match status" value="1"/>
</dbReference>
<sequence length="935" mass="100939">MVPVSSTDVSASLGDSPEVGLFQTGTRQTVIDMLCKDGTFVQDARKVQAATENADHGDVDIESGIVTKAVAVAAKLGTLFGVFLPCLQNILGVILFLRLPFITAQAGCVQATLVVVVCVTATLLTALSLSAIATNGTIQAGGPYYVISRNLGVEIGGALGIMFYLGNTIAASMYVLGAVEAFQVSFDFKEQFPLDVQIESLAVVFMLACVVFMGVKYVNKSATLFLAVVLVSITCLLVGVIMFRADAFDGSFPAGTDLAAIRVTNDNMGANYVPDPDTGITPSFFSLIALFFPSVTGIMAGSNRSAILADPGKSIPTGTLGAITVTTTTYIATIWFFGTSLSNEILIADKLIVTAVAWPHELTVKVGIIMSCVGAALQTMTGAPRLLAAIAEDDAIPFLRPFAPATATAEPTKALVLTWFIASLPVLAGNLDFITPIITLFFLLMYSGINLSCFVLSVLKAPGFRPTFKYFHWSLSLLGFIWCFGLGFIVSWVVTLIAIMFFIGLYLYIKSKGAVKEWGDTNWRPQVLCLVETDTNGNPVKPQLLSILGQMKKGRGLSMVVGLVKGDVLDKEVCEKAKDCRSILKLHMKEEEVAGFVEVIPTMNSTWSESVWDAAVHSGLGPLSPNSVLLQWPEKWAEKGTMHKDVGAVTEAEFVKCLKGLTNLDKAIMLFKGGAKYPCALDRLEKGATIDVWWVVHDGGLLLLMPYLISMHKVWRFGATIRIFVVLTGSSENPVKVQESIEAHLHKARITARVVTVDLSDTSIAVDMRTLADKTATLTARRGMLRELEDEDPNKSVDADEDFSKKTQKTGHKTVAEVFSGMLSSQRGMVQRDEVEGGAAKADVKSEFTTEQRTRAASEAKSRKLDENRMKTAVAFNTVLLQHSKQSNLVVTNLPLMRSVDHETDFCGYVEVMTEGVDSVLMIRGSGAEVVTTYG</sequence>
<feature type="transmembrane region" description="Helical" evidence="6">
    <location>
        <begin position="315"/>
        <end position="337"/>
    </location>
</feature>